<dbReference type="Proteomes" id="UP000002059">
    <property type="component" value="Partially assembled WGS sequence"/>
</dbReference>
<name>C1H5Z6_PARBA</name>
<dbReference type="GeneID" id="9095129"/>
<evidence type="ECO:0000313" key="4">
    <source>
        <dbReference type="EMBL" id="EEH35059.2"/>
    </source>
</evidence>
<dbReference type="SUPFAM" id="SSF57048">
    <property type="entry name" value="Gurmarin-like"/>
    <property type="match status" value="1"/>
</dbReference>
<evidence type="ECO:0000256" key="1">
    <source>
        <dbReference type="ARBA" id="ARBA00022529"/>
    </source>
</evidence>
<keyword evidence="1" id="KW-0929">Antimicrobial</keyword>
<reference evidence="4 5" key="1">
    <citation type="journal article" date="2011" name="PLoS Genet.">
        <title>Comparative genomic analysis of human fungal pathogens causing paracoccidioidomycosis.</title>
        <authorList>
            <person name="Desjardins C.A."/>
            <person name="Champion M.D."/>
            <person name="Holder J.W."/>
            <person name="Muszewska A."/>
            <person name="Goldberg J."/>
            <person name="Bailao A.M."/>
            <person name="Brigido M.M."/>
            <person name="Ferreira M.E."/>
            <person name="Garcia A.M."/>
            <person name="Grynberg M."/>
            <person name="Gujja S."/>
            <person name="Heiman D.I."/>
            <person name="Henn M.R."/>
            <person name="Kodira C.D."/>
            <person name="Leon-Narvaez H."/>
            <person name="Longo L.V."/>
            <person name="Ma L.J."/>
            <person name="Malavazi I."/>
            <person name="Matsuo A.L."/>
            <person name="Morais F.V."/>
            <person name="Pereira M."/>
            <person name="Rodriguez-Brito S."/>
            <person name="Sakthikumar S."/>
            <person name="Salem-Izacc S.M."/>
            <person name="Sykes S.M."/>
            <person name="Teixeira M.M."/>
            <person name="Vallejo M.C."/>
            <person name="Walter M.E."/>
            <person name="Yandava C."/>
            <person name="Young S."/>
            <person name="Zeng Q."/>
            <person name="Zucker J."/>
            <person name="Felipe M.S."/>
            <person name="Goldman G.H."/>
            <person name="Haas B.J."/>
            <person name="McEwen J.G."/>
            <person name="Nino-Vega G."/>
            <person name="Puccia R."/>
            <person name="San-Blas G."/>
            <person name="Soares C.M."/>
            <person name="Birren B.W."/>
            <person name="Cuomo C.A."/>
        </authorList>
    </citation>
    <scope>NUCLEOTIDE SEQUENCE [LARGE SCALE GENOMIC DNA]</scope>
    <source>
        <strain evidence="5">ATCC MYA-826 / Pb01</strain>
    </source>
</reference>
<organism evidence="4 5">
    <name type="scientific">Paracoccidioides lutzii (strain ATCC MYA-826 / Pb01)</name>
    <name type="common">Paracoccidioides brasiliensis</name>
    <dbReference type="NCBI Taxonomy" id="502779"/>
    <lineage>
        <taxon>Eukaryota</taxon>
        <taxon>Fungi</taxon>
        <taxon>Dikarya</taxon>
        <taxon>Ascomycota</taxon>
        <taxon>Pezizomycotina</taxon>
        <taxon>Eurotiomycetes</taxon>
        <taxon>Eurotiomycetidae</taxon>
        <taxon>Onygenales</taxon>
        <taxon>Ajellomycetaceae</taxon>
        <taxon>Paracoccidioides</taxon>
    </lineage>
</organism>
<keyword evidence="3" id="KW-1015">Disulfide bond</keyword>
<evidence type="ECO:0000256" key="3">
    <source>
        <dbReference type="ARBA" id="ARBA00023157"/>
    </source>
</evidence>
<gene>
    <name evidence="4" type="ORF">PAAG_06106</name>
</gene>
<dbReference type="KEGG" id="pbl:PAAG_06106"/>
<dbReference type="VEuPathDB" id="FungiDB:PAAG_06106"/>
<proteinExistence type="predicted"/>
<dbReference type="HOGENOM" id="CLU_1938789_0_0_1"/>
<dbReference type="InterPro" id="IPR024206">
    <property type="entry name" value="Gurmarin/antimicrobial_peptd"/>
</dbReference>
<evidence type="ECO:0000256" key="2">
    <source>
        <dbReference type="ARBA" id="ARBA00022854"/>
    </source>
</evidence>
<protein>
    <submittedName>
        <fullName evidence="4">Uncharacterized protein</fullName>
    </submittedName>
</protein>
<dbReference type="Pfam" id="PF11410">
    <property type="entry name" value="Antifungal_pept"/>
    <property type="match status" value="1"/>
</dbReference>
<sequence>MRRPILDQQYAVKRQARGLCPHSAHRPGTIQPIIDQKFTMIARPPFQGCLNPQSSVHCLQIPRLNSNSYPPRKAMKLSLLAAIAIFGVALAQKGIPNGRPCKKDGSMGNCDSGFCLQIQGESQGKCEEAK</sequence>
<evidence type="ECO:0000313" key="5">
    <source>
        <dbReference type="Proteomes" id="UP000002059"/>
    </source>
</evidence>
<keyword evidence="2" id="KW-0960">Knottin</keyword>
<dbReference type="RefSeq" id="XP_002791841.2">
    <property type="nucleotide sequence ID" value="XM_002791795.2"/>
</dbReference>
<dbReference type="OrthoDB" id="4233515at2759"/>
<dbReference type="EMBL" id="KN294008">
    <property type="protein sequence ID" value="EEH35059.2"/>
    <property type="molecule type" value="Genomic_DNA"/>
</dbReference>
<dbReference type="InterPro" id="IPR009101">
    <property type="entry name" value="Gurmarin/antifun_pep"/>
</dbReference>
<accession>C1H5Z6</accession>
<keyword evidence="5" id="KW-1185">Reference proteome</keyword>
<dbReference type="AlphaFoldDB" id="C1H5Z6"/>